<dbReference type="PANTHER" id="PTHR28081:SF1">
    <property type="entry name" value="DAMAGE-REGULATED IMPORT FACILITATOR 1"/>
    <property type="match status" value="1"/>
</dbReference>
<dbReference type="PANTHER" id="PTHR28081">
    <property type="entry name" value="DAMAGE-REGULATED IMPORT FACILITATOR 1-RELATED"/>
    <property type="match status" value="1"/>
</dbReference>
<dbReference type="InterPro" id="IPR013900">
    <property type="entry name" value="RNR_inhibitor"/>
</dbReference>
<dbReference type="InParanoid" id="A0A2K1R2V3"/>
<feature type="compositionally biased region" description="Polar residues" evidence="6">
    <location>
        <begin position="11"/>
        <end position="22"/>
    </location>
</feature>
<feature type="region of interest" description="Disordered" evidence="6">
    <location>
        <begin position="1"/>
        <end position="129"/>
    </location>
</feature>
<evidence type="ECO:0000256" key="5">
    <source>
        <dbReference type="ARBA" id="ARBA00023242"/>
    </source>
</evidence>
<comment type="similarity">
    <text evidence="3">Belongs to the DIF1/spd1 family.</text>
</comment>
<evidence type="ECO:0000256" key="1">
    <source>
        <dbReference type="ARBA" id="ARBA00004123"/>
    </source>
</evidence>
<dbReference type="Proteomes" id="UP000243797">
    <property type="component" value="Unassembled WGS sequence"/>
</dbReference>
<evidence type="ECO:0000256" key="4">
    <source>
        <dbReference type="ARBA" id="ARBA00022490"/>
    </source>
</evidence>
<name>A0A2K1R2V3_9PEZI</name>
<gene>
    <name evidence="7" type="ORF">CAC42_985</name>
</gene>
<organism evidence="7 8">
    <name type="scientific">Sphaceloma murrayae</name>
    <dbReference type="NCBI Taxonomy" id="2082308"/>
    <lineage>
        <taxon>Eukaryota</taxon>
        <taxon>Fungi</taxon>
        <taxon>Dikarya</taxon>
        <taxon>Ascomycota</taxon>
        <taxon>Pezizomycotina</taxon>
        <taxon>Dothideomycetes</taxon>
        <taxon>Dothideomycetidae</taxon>
        <taxon>Myriangiales</taxon>
        <taxon>Elsinoaceae</taxon>
        <taxon>Sphaceloma</taxon>
    </lineage>
</organism>
<sequence length="264" mass="28203">MSHTRKKPFTPSGNQSSIRTYFTQSTATASPSSSSSSSSSAPQPRTPLSPPVPDQIQSSLLNVGMRVRKSVPEGYKTHKTLGSGPGMRPSSSAPVQMQTGRGGGEWEEDMQTGPVRSSAPLPPPPRLLRSVSDRSRELMPFCGLHSVGGMGREGPEVPDLTYSQGSGVSGLGMGWEGQEGLGGSRKRGLELDYEDEVEREMDEFFDGEMGDLEAESGGRMAVGRKIATMRGRRIDHGSGLVGVRVVDDFDDGDVGFLQPMEVDA</sequence>
<evidence type="ECO:0000313" key="7">
    <source>
        <dbReference type="EMBL" id="PNS21626.1"/>
    </source>
</evidence>
<dbReference type="GO" id="GO:1990846">
    <property type="term" value="F:ribonucleoside-diphosphate reductase inhibitor activity"/>
    <property type="evidence" value="ECO:0007669"/>
    <property type="project" value="TreeGrafter"/>
</dbReference>
<dbReference type="Pfam" id="PF08591">
    <property type="entry name" value="RNR_inhib"/>
    <property type="match status" value="1"/>
</dbReference>
<feature type="compositionally biased region" description="Low complexity" evidence="6">
    <location>
        <begin position="23"/>
        <end position="43"/>
    </location>
</feature>
<dbReference type="OrthoDB" id="4072855at2759"/>
<comment type="caution">
    <text evidence="7">The sequence shown here is derived from an EMBL/GenBank/DDBJ whole genome shotgun (WGS) entry which is preliminary data.</text>
</comment>
<reference evidence="7 8" key="1">
    <citation type="submission" date="2017-06" db="EMBL/GenBank/DDBJ databases">
        <title>Draft genome sequence of a variant of Elsinoe murrayae.</title>
        <authorList>
            <person name="Cheng Q."/>
        </authorList>
    </citation>
    <scope>NUCLEOTIDE SEQUENCE [LARGE SCALE GENOMIC DNA]</scope>
    <source>
        <strain evidence="7 8">CQ-2017a</strain>
    </source>
</reference>
<proteinExistence type="inferred from homology"/>
<accession>A0A2K1R2V3</accession>
<dbReference type="GO" id="GO:0008104">
    <property type="term" value="P:intracellular protein localization"/>
    <property type="evidence" value="ECO:0007669"/>
    <property type="project" value="TreeGrafter"/>
</dbReference>
<evidence type="ECO:0000313" key="8">
    <source>
        <dbReference type="Proteomes" id="UP000243797"/>
    </source>
</evidence>
<dbReference type="GO" id="GO:0005634">
    <property type="term" value="C:nucleus"/>
    <property type="evidence" value="ECO:0007669"/>
    <property type="project" value="UniProtKB-SubCell"/>
</dbReference>
<feature type="compositionally biased region" description="Pro residues" evidence="6">
    <location>
        <begin position="44"/>
        <end position="53"/>
    </location>
</feature>
<dbReference type="GO" id="GO:0005737">
    <property type="term" value="C:cytoplasm"/>
    <property type="evidence" value="ECO:0007669"/>
    <property type="project" value="UniProtKB-SubCell"/>
</dbReference>
<dbReference type="EMBL" id="NKHZ01000011">
    <property type="protein sequence ID" value="PNS21626.1"/>
    <property type="molecule type" value="Genomic_DNA"/>
</dbReference>
<keyword evidence="5" id="KW-0539">Nucleus</keyword>
<feature type="compositionally biased region" description="Polar residues" evidence="6">
    <location>
        <begin position="89"/>
        <end position="99"/>
    </location>
</feature>
<evidence type="ECO:0000256" key="6">
    <source>
        <dbReference type="SAM" id="MobiDB-lite"/>
    </source>
</evidence>
<protein>
    <submittedName>
        <fullName evidence="7">S-phase delaying protein 1</fullName>
    </submittedName>
</protein>
<keyword evidence="4" id="KW-0963">Cytoplasm</keyword>
<keyword evidence="8" id="KW-1185">Reference proteome</keyword>
<dbReference type="AlphaFoldDB" id="A0A2K1R2V3"/>
<evidence type="ECO:0000256" key="3">
    <source>
        <dbReference type="ARBA" id="ARBA00005459"/>
    </source>
</evidence>
<evidence type="ECO:0000256" key="2">
    <source>
        <dbReference type="ARBA" id="ARBA00004496"/>
    </source>
</evidence>
<comment type="subcellular location">
    <subcellularLocation>
        <location evidence="2">Cytoplasm</location>
    </subcellularLocation>
    <subcellularLocation>
        <location evidence="1">Nucleus</location>
    </subcellularLocation>
</comment>